<evidence type="ECO:0000256" key="6">
    <source>
        <dbReference type="ARBA" id="ARBA00047942"/>
    </source>
</evidence>
<dbReference type="InterPro" id="IPR051537">
    <property type="entry name" value="DNA_Adenine_Mtase"/>
</dbReference>
<evidence type="ECO:0000256" key="4">
    <source>
        <dbReference type="ARBA" id="ARBA00022691"/>
    </source>
</evidence>
<dbReference type="EMBL" id="CACRUX010000012">
    <property type="protein sequence ID" value="VYT73028.1"/>
    <property type="molecule type" value="Genomic_DNA"/>
</dbReference>
<dbReference type="PANTHER" id="PTHR42933">
    <property type="entry name" value="SLR6095 PROTEIN"/>
    <property type="match status" value="1"/>
</dbReference>
<dbReference type="PROSITE" id="PS00092">
    <property type="entry name" value="N6_MTASE"/>
    <property type="match status" value="1"/>
</dbReference>
<dbReference type="GO" id="GO:0032259">
    <property type="term" value="P:methylation"/>
    <property type="evidence" value="ECO:0007669"/>
    <property type="project" value="UniProtKB-KW"/>
</dbReference>
<accession>A0A6N2Z4S7</accession>
<comment type="catalytic activity">
    <reaction evidence="6">
        <text>a 2'-deoxyadenosine in DNA + S-adenosyl-L-methionine = an N(6)-methyl-2'-deoxyadenosine in DNA + S-adenosyl-L-homocysteine + H(+)</text>
        <dbReference type="Rhea" id="RHEA:15197"/>
        <dbReference type="Rhea" id="RHEA-COMP:12418"/>
        <dbReference type="Rhea" id="RHEA-COMP:12419"/>
        <dbReference type="ChEBI" id="CHEBI:15378"/>
        <dbReference type="ChEBI" id="CHEBI:57856"/>
        <dbReference type="ChEBI" id="CHEBI:59789"/>
        <dbReference type="ChEBI" id="CHEBI:90615"/>
        <dbReference type="ChEBI" id="CHEBI:90616"/>
        <dbReference type="EC" id="2.1.1.72"/>
    </reaction>
</comment>
<dbReference type="SUPFAM" id="SSF53335">
    <property type="entry name" value="S-adenosyl-L-methionine-dependent methyltransferases"/>
    <property type="match status" value="1"/>
</dbReference>
<dbReference type="AlphaFoldDB" id="A0A6N2Z4S7"/>
<reference evidence="8" key="1">
    <citation type="submission" date="2019-11" db="EMBL/GenBank/DDBJ databases">
        <authorList>
            <person name="Feng L."/>
        </authorList>
    </citation>
    <scope>NUCLEOTIDE SEQUENCE</scope>
    <source>
        <strain evidence="8">VrattiLFYP33</strain>
    </source>
</reference>
<proteinExistence type="predicted"/>
<dbReference type="Pfam" id="PF02384">
    <property type="entry name" value="N6_Mtase"/>
    <property type="match status" value="1"/>
</dbReference>
<evidence type="ECO:0000313" key="8">
    <source>
        <dbReference type="EMBL" id="VYT73028.1"/>
    </source>
</evidence>
<dbReference type="InterPro" id="IPR002052">
    <property type="entry name" value="DNA_methylase_N6_adenine_CS"/>
</dbReference>
<keyword evidence="2 8" id="KW-0489">Methyltransferase</keyword>
<sequence>MELKETAKQILDIFEVDSVAELSEVLPEILIQKDKDEYLSRYIDIVGVEGRDMLQSAYQFWLADRAGKKQDYTPKSLGRLAAALAPDDVKTIFDACAGSGALSIACWEMNQNLEFVCWELDGRVIGFLLLNLALRNMSAIVVHGNLLAGEIYKSYTLTPGNQFSSVKETGLVMPKCDLVVSNPPFNLKWDAVPIQFKGETVTPPASNANYAFIIKSLIEADTDQGIFILPAGALNPNSSTEHECRAVLERNRLIRAVVYNAGDMFDSTSIRTQCLVIAPNSEQVSFVDNAENFAVEIRAQRGEDHMSNRVYKKEFKIYDDACIGRVVKAIASGENIPGFCKTVEVEKAIACNFKKYDIIEIPKYEIERRDIKDIVNDLNRIYEEKNKLKLTVNITVAEKYNLLEAAKLQSTENTNLKEVNSLLRHLGADELTGDKYLTLSRNAGEFKFENKNKKDISTIIEQMLPLYMQHIRYLNNCESQYLKELQNTLLELLMTGKVDTTELEG</sequence>
<evidence type="ECO:0000259" key="7">
    <source>
        <dbReference type="Pfam" id="PF02384"/>
    </source>
</evidence>
<evidence type="ECO:0000256" key="3">
    <source>
        <dbReference type="ARBA" id="ARBA00022679"/>
    </source>
</evidence>
<dbReference type="Gene3D" id="3.40.50.150">
    <property type="entry name" value="Vaccinia Virus protein VP39"/>
    <property type="match status" value="1"/>
</dbReference>
<name>A0A6N2Z4S7_9FIRM</name>
<dbReference type="PRINTS" id="PR00507">
    <property type="entry name" value="N12N6MTFRASE"/>
</dbReference>
<organism evidence="8">
    <name type="scientific">Veillonella ratti</name>
    <dbReference type="NCBI Taxonomy" id="103892"/>
    <lineage>
        <taxon>Bacteria</taxon>
        <taxon>Bacillati</taxon>
        <taxon>Bacillota</taxon>
        <taxon>Negativicutes</taxon>
        <taxon>Veillonellales</taxon>
        <taxon>Veillonellaceae</taxon>
        <taxon>Veillonella</taxon>
    </lineage>
</organism>
<protein>
    <recommendedName>
        <fullName evidence="1">site-specific DNA-methyltransferase (adenine-specific)</fullName>
        <ecNumber evidence="1">2.1.1.72</ecNumber>
    </recommendedName>
</protein>
<dbReference type="PANTHER" id="PTHR42933:SF1">
    <property type="entry name" value="SITE-SPECIFIC DNA-METHYLTRANSFERASE (ADENINE-SPECIFIC)"/>
    <property type="match status" value="1"/>
</dbReference>
<evidence type="ECO:0000256" key="5">
    <source>
        <dbReference type="ARBA" id="ARBA00022747"/>
    </source>
</evidence>
<keyword evidence="4" id="KW-0949">S-adenosyl-L-methionine</keyword>
<dbReference type="GO" id="GO:0003677">
    <property type="term" value="F:DNA binding"/>
    <property type="evidence" value="ECO:0007669"/>
    <property type="project" value="InterPro"/>
</dbReference>
<keyword evidence="3 8" id="KW-0808">Transferase</keyword>
<dbReference type="GO" id="GO:0009307">
    <property type="term" value="P:DNA restriction-modification system"/>
    <property type="evidence" value="ECO:0007669"/>
    <property type="project" value="UniProtKB-KW"/>
</dbReference>
<dbReference type="InterPro" id="IPR029063">
    <property type="entry name" value="SAM-dependent_MTases_sf"/>
</dbReference>
<gene>
    <name evidence="8" type="ORF">VRLFYP33_00387</name>
</gene>
<dbReference type="InterPro" id="IPR003356">
    <property type="entry name" value="DNA_methylase_A-5"/>
</dbReference>
<evidence type="ECO:0000256" key="2">
    <source>
        <dbReference type="ARBA" id="ARBA00022603"/>
    </source>
</evidence>
<dbReference type="GO" id="GO:0008170">
    <property type="term" value="F:N-methyltransferase activity"/>
    <property type="evidence" value="ECO:0007669"/>
    <property type="project" value="InterPro"/>
</dbReference>
<feature type="domain" description="DNA methylase adenine-specific" evidence="7">
    <location>
        <begin position="51"/>
        <end position="355"/>
    </location>
</feature>
<keyword evidence="5" id="KW-0680">Restriction system</keyword>
<evidence type="ECO:0000256" key="1">
    <source>
        <dbReference type="ARBA" id="ARBA00011900"/>
    </source>
</evidence>
<dbReference type="RefSeq" id="WP_156704040.1">
    <property type="nucleotide sequence ID" value="NZ_CACRUX010000012.1"/>
</dbReference>
<dbReference type="EC" id="2.1.1.72" evidence="1"/>
<dbReference type="GO" id="GO:0009007">
    <property type="term" value="F:site-specific DNA-methyltransferase (adenine-specific) activity"/>
    <property type="evidence" value="ECO:0007669"/>
    <property type="project" value="UniProtKB-EC"/>
</dbReference>